<dbReference type="Gramene" id="ORGLA02G0087300.1">
    <property type="protein sequence ID" value="ORGLA02G0087300.1"/>
    <property type="gene ID" value="ORGLA02G0087300"/>
</dbReference>
<proteinExistence type="predicted"/>
<reference evidence="1" key="1">
    <citation type="submission" date="2015-06" db="UniProtKB">
        <authorList>
            <consortium name="EnsemblPlants"/>
        </authorList>
    </citation>
    <scope>IDENTIFICATION</scope>
</reference>
<protein>
    <submittedName>
        <fullName evidence="1">Uncharacterized protein</fullName>
    </submittedName>
</protein>
<keyword evidence="2" id="KW-1185">Reference proteome</keyword>
<dbReference type="AlphaFoldDB" id="I1NYR7"/>
<evidence type="ECO:0000313" key="1">
    <source>
        <dbReference type="EnsemblPlants" id="ORGLA02G0087300.1"/>
    </source>
</evidence>
<dbReference type="EnsemblPlants" id="ORGLA02G0087300.1">
    <property type="protein sequence ID" value="ORGLA02G0087300.1"/>
    <property type="gene ID" value="ORGLA02G0087300"/>
</dbReference>
<accession>I1NYR7</accession>
<organism evidence="1 2">
    <name type="scientific">Oryza glaberrima</name>
    <name type="common">African rice</name>
    <dbReference type="NCBI Taxonomy" id="4538"/>
    <lineage>
        <taxon>Eukaryota</taxon>
        <taxon>Viridiplantae</taxon>
        <taxon>Streptophyta</taxon>
        <taxon>Embryophyta</taxon>
        <taxon>Tracheophyta</taxon>
        <taxon>Spermatophyta</taxon>
        <taxon>Magnoliopsida</taxon>
        <taxon>Liliopsida</taxon>
        <taxon>Poales</taxon>
        <taxon>Poaceae</taxon>
        <taxon>BOP clade</taxon>
        <taxon>Oryzoideae</taxon>
        <taxon>Oryzeae</taxon>
        <taxon>Oryzinae</taxon>
        <taxon>Oryza</taxon>
    </lineage>
</organism>
<sequence length="145" mass="15132">MACGGWVQPWRRVAGDGVSGRGAIGCGRQWQAHQRGRIEAVTAAEAREATTAGATAALAWPVASAVTVDGTTMAASTPEWPAVVGCEEGNEAFRRAVAAQREVRPVEAEPSKAAHVKTGRQGAPVRWCPHIDISLNGGGATVHLW</sequence>
<dbReference type="OMA" id="RWCPHID"/>
<evidence type="ECO:0000313" key="2">
    <source>
        <dbReference type="Proteomes" id="UP000007306"/>
    </source>
</evidence>
<reference evidence="1 2" key="2">
    <citation type="submission" date="2018-04" db="EMBL/GenBank/DDBJ databases">
        <title>OglaRS2 (Oryza glaberrima Reference Sequence Version 2).</title>
        <authorList>
            <person name="Zhang J."/>
            <person name="Kudrna D."/>
            <person name="Lee S."/>
            <person name="Talag J."/>
            <person name="Rajasekar S."/>
            <person name="Wing R.A."/>
        </authorList>
    </citation>
    <scope>NUCLEOTIDE SEQUENCE [LARGE SCALE GENOMIC DNA]</scope>
    <source>
        <strain evidence="1 2">cv. IRGC 96717</strain>
    </source>
</reference>
<dbReference type="Proteomes" id="UP000007306">
    <property type="component" value="Chromosome 2"/>
</dbReference>
<name>I1NYR7_ORYGL</name>
<dbReference type="HOGENOM" id="CLU_120695_0_0_1"/>